<accession>A0A4Y2VAP1</accession>
<name>A0A4Y2VAP1_ARAVE</name>
<dbReference type="EMBL" id="BGPR01044089">
    <property type="protein sequence ID" value="GBO20780.1"/>
    <property type="molecule type" value="Genomic_DNA"/>
</dbReference>
<organism evidence="1 2">
    <name type="scientific">Araneus ventricosus</name>
    <name type="common">Orbweaver spider</name>
    <name type="synonym">Epeira ventricosa</name>
    <dbReference type="NCBI Taxonomy" id="182803"/>
    <lineage>
        <taxon>Eukaryota</taxon>
        <taxon>Metazoa</taxon>
        <taxon>Ecdysozoa</taxon>
        <taxon>Arthropoda</taxon>
        <taxon>Chelicerata</taxon>
        <taxon>Arachnida</taxon>
        <taxon>Araneae</taxon>
        <taxon>Araneomorphae</taxon>
        <taxon>Entelegynae</taxon>
        <taxon>Araneoidea</taxon>
        <taxon>Araneidae</taxon>
        <taxon>Araneus</taxon>
    </lineage>
</organism>
<sequence length="152" mass="17406">MKRPQPPYNTRHFRTSLQQWVSFTQNLNDHNCARGEEEKKVQRKPASMGIRILTSFQARYAVRCGPGWLCVRPWLNQVPEQWRSSAVCVCRSVRTGRPGKIVRSVHGCAGPRYAGVLRQRPRKQCIRCSVVSPCTVWGGFGGSQIRVRRSRL</sequence>
<evidence type="ECO:0000313" key="1">
    <source>
        <dbReference type="EMBL" id="GBO20780.1"/>
    </source>
</evidence>
<gene>
    <name evidence="1" type="ORF">AVEN_171695_1</name>
</gene>
<reference evidence="1 2" key="1">
    <citation type="journal article" date="2019" name="Sci. Rep.">
        <title>Orb-weaving spider Araneus ventricosus genome elucidates the spidroin gene catalogue.</title>
        <authorList>
            <person name="Kono N."/>
            <person name="Nakamura H."/>
            <person name="Ohtoshi R."/>
            <person name="Moran D.A.P."/>
            <person name="Shinohara A."/>
            <person name="Yoshida Y."/>
            <person name="Fujiwara M."/>
            <person name="Mori M."/>
            <person name="Tomita M."/>
            <person name="Arakawa K."/>
        </authorList>
    </citation>
    <scope>NUCLEOTIDE SEQUENCE [LARGE SCALE GENOMIC DNA]</scope>
</reference>
<dbReference type="Proteomes" id="UP000499080">
    <property type="component" value="Unassembled WGS sequence"/>
</dbReference>
<dbReference type="AlphaFoldDB" id="A0A4Y2VAP1"/>
<keyword evidence="2" id="KW-1185">Reference proteome</keyword>
<comment type="caution">
    <text evidence="1">The sequence shown here is derived from an EMBL/GenBank/DDBJ whole genome shotgun (WGS) entry which is preliminary data.</text>
</comment>
<proteinExistence type="predicted"/>
<protein>
    <submittedName>
        <fullName evidence="1">Uncharacterized protein</fullName>
    </submittedName>
</protein>
<evidence type="ECO:0000313" key="2">
    <source>
        <dbReference type="Proteomes" id="UP000499080"/>
    </source>
</evidence>